<evidence type="ECO:0000313" key="3">
    <source>
        <dbReference type="Proteomes" id="UP000523196"/>
    </source>
</evidence>
<accession>A0A7W3TJW0</accession>
<feature type="transmembrane region" description="Helical" evidence="1">
    <location>
        <begin position="166"/>
        <end position="188"/>
    </location>
</feature>
<dbReference type="RefSeq" id="WP_182685320.1">
    <property type="nucleotide sequence ID" value="NZ_JACHTF010000003.1"/>
</dbReference>
<evidence type="ECO:0000256" key="1">
    <source>
        <dbReference type="SAM" id="Phobius"/>
    </source>
</evidence>
<organism evidence="2 3">
    <name type="scientific">Marilutibacter spongiae</name>
    <dbReference type="NCBI Taxonomy" id="2025720"/>
    <lineage>
        <taxon>Bacteria</taxon>
        <taxon>Pseudomonadati</taxon>
        <taxon>Pseudomonadota</taxon>
        <taxon>Gammaproteobacteria</taxon>
        <taxon>Lysobacterales</taxon>
        <taxon>Lysobacteraceae</taxon>
        <taxon>Marilutibacter</taxon>
    </lineage>
</organism>
<keyword evidence="3" id="KW-1185">Reference proteome</keyword>
<keyword evidence="1" id="KW-0812">Transmembrane</keyword>
<dbReference type="AlphaFoldDB" id="A0A7W3TJW0"/>
<evidence type="ECO:0000313" key="2">
    <source>
        <dbReference type="EMBL" id="MBB1059703.1"/>
    </source>
</evidence>
<feature type="transmembrane region" description="Helical" evidence="1">
    <location>
        <begin position="102"/>
        <end position="121"/>
    </location>
</feature>
<proteinExistence type="predicted"/>
<keyword evidence="1" id="KW-1133">Transmembrane helix</keyword>
<name>A0A7W3TJW0_9GAMM</name>
<feature type="transmembrane region" description="Helical" evidence="1">
    <location>
        <begin position="133"/>
        <end position="154"/>
    </location>
</feature>
<feature type="transmembrane region" description="Helical" evidence="1">
    <location>
        <begin position="200"/>
        <end position="219"/>
    </location>
</feature>
<gene>
    <name evidence="2" type="ORF">H4F98_03870</name>
</gene>
<keyword evidence="1" id="KW-0472">Membrane</keyword>
<comment type="caution">
    <text evidence="2">The sequence shown here is derived from an EMBL/GenBank/DDBJ whole genome shotgun (WGS) entry which is preliminary data.</text>
</comment>
<dbReference type="EMBL" id="JACHTF010000003">
    <property type="protein sequence ID" value="MBB1059703.1"/>
    <property type="molecule type" value="Genomic_DNA"/>
</dbReference>
<dbReference type="Proteomes" id="UP000523196">
    <property type="component" value="Unassembled WGS sequence"/>
</dbReference>
<protein>
    <recommendedName>
        <fullName evidence="4">DUF998 domain-containing protein</fullName>
    </recommendedName>
</protein>
<reference evidence="2 3" key="1">
    <citation type="submission" date="2020-08" db="EMBL/GenBank/DDBJ databases">
        <authorList>
            <person name="Xu S."/>
            <person name="Li A."/>
        </authorList>
    </citation>
    <scope>NUCLEOTIDE SEQUENCE [LARGE SCALE GENOMIC DNA]</scope>
    <source>
        <strain evidence="2 3">119BY6-57</strain>
    </source>
</reference>
<feature type="transmembrane region" description="Helical" evidence="1">
    <location>
        <begin position="17"/>
        <end position="38"/>
    </location>
</feature>
<sequence length="231" mass="25143">MRHDDGPGPKPRPPCGWLPLSCALLPFLAGHLALYLSIRDGWVPACLPHLEGCTSISRAARHGWGNGAFKALMAPAALLQGLFWWRIAPWLNRLSGARARSVAWLGLLAAAFLLLYVGFLGSEGGIYRLLRRYGITVYFGGTFLALMQVLRGVARVRPRPAMARPLQGVALGMLALGVASVAVSALVSDPVTRDQWENRLEWQLGLWLTAMFGVFAWACRRARSSAVVGGR</sequence>
<evidence type="ECO:0008006" key="4">
    <source>
        <dbReference type="Google" id="ProtNLM"/>
    </source>
</evidence>